<dbReference type="GO" id="GO:0005737">
    <property type="term" value="C:cytoplasm"/>
    <property type="evidence" value="ECO:0007669"/>
    <property type="project" value="TreeGrafter"/>
</dbReference>
<gene>
    <name evidence="1" type="primary">glm2</name>
    <name evidence="1" type="ORF">SOMG_02979</name>
</gene>
<dbReference type="InterPro" id="IPR013877">
    <property type="entry name" value="YAP-bd/ALF4/Glomulin"/>
</dbReference>
<dbReference type="PANTHER" id="PTHR28020">
    <property type="entry name" value="YAP1-BINDING PROTEIN 1-RELATED"/>
    <property type="match status" value="1"/>
</dbReference>
<reference evidence="1 2" key="1">
    <citation type="journal article" date="2023" name="G3 (Bethesda)">
        <title>A high-quality reference genome for the fission yeast Schizosaccharomyces osmophilus.</title>
        <authorList>
            <person name="Jia G.S."/>
            <person name="Zhang W.C."/>
            <person name="Liang Y."/>
            <person name="Liu X.H."/>
            <person name="Rhind N."/>
            <person name="Pidoux A."/>
            <person name="Brysch-Herzberg M."/>
            <person name="Du L.L."/>
        </authorList>
    </citation>
    <scope>NUCLEOTIDE SEQUENCE [LARGE SCALE GENOMIC DNA]</scope>
    <source>
        <strain evidence="1 2">CBS 15793</strain>
    </source>
</reference>
<dbReference type="Proteomes" id="UP001212411">
    <property type="component" value="Chromosome 2"/>
</dbReference>
<keyword evidence="2" id="KW-1185">Reference proteome</keyword>
<evidence type="ECO:0000313" key="2">
    <source>
        <dbReference type="Proteomes" id="UP001212411"/>
    </source>
</evidence>
<organism evidence="1 2">
    <name type="scientific">Schizosaccharomyces osmophilus</name>
    <dbReference type="NCBI Taxonomy" id="2545709"/>
    <lineage>
        <taxon>Eukaryota</taxon>
        <taxon>Fungi</taxon>
        <taxon>Dikarya</taxon>
        <taxon>Ascomycota</taxon>
        <taxon>Taphrinomycotina</taxon>
        <taxon>Schizosaccharomycetes</taxon>
        <taxon>Schizosaccharomycetales</taxon>
        <taxon>Schizosaccharomycetaceae</taxon>
        <taxon>Schizosaccharomyces</taxon>
    </lineage>
</organism>
<evidence type="ECO:0000313" key="1">
    <source>
        <dbReference type="EMBL" id="WBW73141.1"/>
    </source>
</evidence>
<sequence length="548" mass="64454">MDWKKSVQKATAVTIETKDYVSYCTMVEMLLEQNLTHKEEDRLDLLRCLHEELQKLEHERLTKEIAWDVLGMLLPFVSDGSSKEARDFVHFLAEKGNPKEVFLKSNEILTNTVFQNLSQLEVTIDSMNLAMSRIETNRPLAFLDNYIFSLCSGITRILLVREIDRLRMWHICLDSMEKMTQRFGKYPECHPNLTAAFTIFAEQFFSFECLCFSFRERLRSNDPHIKFRNNRVPYDAKKLQEMDCILLRFLDSFDAVCSMGVDNWDRLAKYFYNELINPDDTQGSQSVQKQEEEEQGEGDMDQKVGIDFKGCVAMITIRSYYRERNFLEEIIYKSKQPIMLKSIFTLMLMEGNSDTSCFIDLALYQSLLLLNFIIERSTKDCKGLFSLLQTYQYFSAFNTEPWIRLIANDIVFYLLDSLPLDRRFTYALDTLEECPFENVKASILNYYQKNGVLSKPAENNPFLEKENIFKVISIILDDLSNPTAEPLSLIYLQQALIFMYYLKFQNCLEYNDQILHFLKNIESFIQKNEENVSTQNFTYYLNLLQLEK</sequence>
<dbReference type="AlphaFoldDB" id="A0AAF0AV29"/>
<proteinExistence type="predicted"/>
<dbReference type="GO" id="GO:0034599">
    <property type="term" value="P:cellular response to oxidative stress"/>
    <property type="evidence" value="ECO:0007669"/>
    <property type="project" value="InterPro"/>
</dbReference>
<dbReference type="Pfam" id="PF08568">
    <property type="entry name" value="Kinetochor_Ybp2"/>
    <property type="match status" value="2"/>
</dbReference>
<name>A0AAF0AV29_9SCHI</name>
<protein>
    <submittedName>
        <fullName evidence="1">Glomulin, ubiquitin-protein transferase inhibitor Glm2</fullName>
    </submittedName>
</protein>
<dbReference type="KEGG" id="som:SOMG_02979"/>
<dbReference type="EMBL" id="CP115612">
    <property type="protein sequence ID" value="WBW73141.1"/>
    <property type="molecule type" value="Genomic_DNA"/>
</dbReference>
<dbReference type="RefSeq" id="XP_056037384.1">
    <property type="nucleotide sequence ID" value="XM_056181770.1"/>
</dbReference>
<accession>A0AAF0AV29</accession>
<dbReference type="GeneID" id="80876459"/>
<dbReference type="InterPro" id="IPR040347">
    <property type="entry name" value="YBP1/2"/>
</dbReference>
<dbReference type="PANTHER" id="PTHR28020:SF1">
    <property type="entry name" value="YAP1-BINDING PROTEIN 1-RELATED"/>
    <property type="match status" value="1"/>
</dbReference>